<gene>
    <name evidence="1" type="ORF">A1Q1_05398</name>
</gene>
<sequence>MEASPIPRRDFPHIWASILSAVTDEDLPALRATCHELKEYVDNLICEHVVIVLRPRRIYTAVGHVSLPYAGDPELSARVMALDMRKGEGGVNQPIDLLGPEIAFHNVQVARVFDQESEQLIGRTIDRLQFSPVVPVLISQITRPREMNMDQFRYAAFGAVIGDTVILPVPYELGLLEIDEFGLPPRDGGEVIVIFDQRLDDAIRQELSDEPNVDSEDRFGYRQLARELAEFLSYEDTKRVTIVNLPDQRRDEFRHKFEESVEDEVYYRECDGDDFAPVYDIMDEKMRYLSVDQWRNEVHDDLYELAWEMPALHRWTRK</sequence>
<dbReference type="HOGENOM" id="CLU_874897_0_0_1"/>
<dbReference type="RefSeq" id="XP_014177605.1">
    <property type="nucleotide sequence ID" value="XM_014322130.1"/>
</dbReference>
<dbReference type="Proteomes" id="UP000002748">
    <property type="component" value="Unassembled WGS sequence"/>
</dbReference>
<accession>J5Q8R9</accession>
<dbReference type="KEGG" id="tasa:A1Q1_05398"/>
<dbReference type="AlphaFoldDB" id="J5Q8R9"/>
<dbReference type="EMBL" id="ALBS01000307">
    <property type="protein sequence ID" value="EJT46068.1"/>
    <property type="molecule type" value="Genomic_DNA"/>
</dbReference>
<evidence type="ECO:0000313" key="1">
    <source>
        <dbReference type="EMBL" id="EJT46068.1"/>
    </source>
</evidence>
<organism evidence="1 2">
    <name type="scientific">Trichosporon asahii var. asahii (strain ATCC 90039 / CBS 2479 / JCM 2466 / KCTC 7840 / NBRC 103889/ NCYC 2677 / UAMH 7654)</name>
    <name type="common">Yeast</name>
    <dbReference type="NCBI Taxonomy" id="1186058"/>
    <lineage>
        <taxon>Eukaryota</taxon>
        <taxon>Fungi</taxon>
        <taxon>Dikarya</taxon>
        <taxon>Basidiomycota</taxon>
        <taxon>Agaricomycotina</taxon>
        <taxon>Tremellomycetes</taxon>
        <taxon>Trichosporonales</taxon>
        <taxon>Trichosporonaceae</taxon>
        <taxon>Trichosporon</taxon>
    </lineage>
</organism>
<name>J5Q8R9_TRIAS</name>
<dbReference type="VEuPathDB" id="FungiDB:A1Q1_05398"/>
<dbReference type="GeneID" id="25988910"/>
<comment type="caution">
    <text evidence="1">The sequence shown here is derived from an EMBL/GenBank/DDBJ whole genome shotgun (WGS) entry which is preliminary data.</text>
</comment>
<proteinExistence type="predicted"/>
<protein>
    <submittedName>
        <fullName evidence="1">Uncharacterized protein</fullName>
    </submittedName>
</protein>
<reference evidence="1 2" key="1">
    <citation type="journal article" date="2012" name="Eukaryot. Cell">
        <title>Draft genome sequence of CBS 2479, the standard type strain of Trichosporon asahii.</title>
        <authorList>
            <person name="Yang R.Y."/>
            <person name="Li H.T."/>
            <person name="Zhu H."/>
            <person name="Zhou G.P."/>
            <person name="Wang M."/>
            <person name="Wang L."/>
        </authorList>
    </citation>
    <scope>NUCLEOTIDE SEQUENCE [LARGE SCALE GENOMIC DNA]</scope>
    <source>
        <strain evidence="2">ATCC 90039 / CBS 2479 / JCM 2466 / KCTC 7840 / NCYC 2677 / UAMH 7654</strain>
    </source>
</reference>
<evidence type="ECO:0000313" key="2">
    <source>
        <dbReference type="Proteomes" id="UP000002748"/>
    </source>
</evidence>